<sequence>MLSKRHLWIAAALVAAAFPAQAETIQVTIEKLVFSPAEVNAKVGDTIEWINKDVFVHTATVKGGWEVMIPSKKSASTVMETAGPVEYYCRFHPNMKGRLTVSP</sequence>
<dbReference type="InterPro" id="IPR008972">
    <property type="entry name" value="Cupredoxin"/>
</dbReference>
<evidence type="ECO:0000259" key="2">
    <source>
        <dbReference type="Pfam" id="PF13473"/>
    </source>
</evidence>
<comment type="caution">
    <text evidence="3">The sequence shown here is derived from an EMBL/GenBank/DDBJ whole genome shotgun (WGS) entry which is preliminary data.</text>
</comment>
<dbReference type="InterPro" id="IPR052721">
    <property type="entry name" value="ET_Amicyanin"/>
</dbReference>
<name>A0A7X0FB44_9HYPH</name>
<dbReference type="Gene3D" id="2.60.40.420">
    <property type="entry name" value="Cupredoxins - blue copper proteins"/>
    <property type="match status" value="1"/>
</dbReference>
<evidence type="ECO:0000313" key="3">
    <source>
        <dbReference type="EMBL" id="MBB6356454.1"/>
    </source>
</evidence>
<reference evidence="3 4" key="1">
    <citation type="submission" date="2020-08" db="EMBL/GenBank/DDBJ databases">
        <title>Genomic Encyclopedia of Type Strains, Phase IV (KMG-IV): sequencing the most valuable type-strain genomes for metagenomic binning, comparative biology and taxonomic classification.</title>
        <authorList>
            <person name="Goeker M."/>
        </authorList>
    </citation>
    <scope>NUCLEOTIDE SEQUENCE [LARGE SCALE GENOMIC DNA]</scope>
    <source>
        <strain evidence="3 4">DSM 7051</strain>
    </source>
</reference>
<feature type="signal peptide" evidence="1">
    <location>
        <begin position="1"/>
        <end position="22"/>
    </location>
</feature>
<keyword evidence="1" id="KW-0732">Signal</keyword>
<dbReference type="PANTHER" id="PTHR36507:SF1">
    <property type="entry name" value="BLL1555 PROTEIN"/>
    <property type="match status" value="1"/>
</dbReference>
<feature type="domain" description="EfeO-type cupredoxin-like" evidence="2">
    <location>
        <begin position="8"/>
        <end position="101"/>
    </location>
</feature>
<dbReference type="Proteomes" id="UP000536262">
    <property type="component" value="Unassembled WGS sequence"/>
</dbReference>
<feature type="chain" id="PRO_5030559291" evidence="1">
    <location>
        <begin position="23"/>
        <end position="103"/>
    </location>
</feature>
<gene>
    <name evidence="3" type="ORF">GGR00_004266</name>
</gene>
<proteinExistence type="predicted"/>
<evidence type="ECO:0000313" key="4">
    <source>
        <dbReference type="Proteomes" id="UP000536262"/>
    </source>
</evidence>
<dbReference type="EMBL" id="JACHOU010000014">
    <property type="protein sequence ID" value="MBB6356454.1"/>
    <property type="molecule type" value="Genomic_DNA"/>
</dbReference>
<dbReference type="RefSeq" id="WP_184700852.1">
    <property type="nucleotide sequence ID" value="NZ_BAABEG010000002.1"/>
</dbReference>
<dbReference type="PANTHER" id="PTHR36507">
    <property type="entry name" value="BLL1555 PROTEIN"/>
    <property type="match status" value="1"/>
</dbReference>
<dbReference type="InterPro" id="IPR028096">
    <property type="entry name" value="EfeO_Cupredoxin"/>
</dbReference>
<dbReference type="SUPFAM" id="SSF49503">
    <property type="entry name" value="Cupredoxins"/>
    <property type="match status" value="1"/>
</dbReference>
<dbReference type="InterPro" id="IPR035668">
    <property type="entry name" value="Amicyanin"/>
</dbReference>
<dbReference type="CDD" id="cd13921">
    <property type="entry name" value="Amicyanin"/>
    <property type="match status" value="1"/>
</dbReference>
<dbReference type="AlphaFoldDB" id="A0A7X0FB44"/>
<dbReference type="Pfam" id="PF13473">
    <property type="entry name" value="Cupredoxin_1"/>
    <property type="match status" value="1"/>
</dbReference>
<protein>
    <submittedName>
        <fullName evidence="3">Plastocyanin</fullName>
    </submittedName>
</protein>
<accession>A0A7X0FB44</accession>
<organism evidence="3 4">
    <name type="scientific">Aminobacter aganoensis</name>
    <dbReference type="NCBI Taxonomy" id="83264"/>
    <lineage>
        <taxon>Bacteria</taxon>
        <taxon>Pseudomonadati</taxon>
        <taxon>Pseudomonadota</taxon>
        <taxon>Alphaproteobacteria</taxon>
        <taxon>Hyphomicrobiales</taxon>
        <taxon>Phyllobacteriaceae</taxon>
        <taxon>Aminobacter</taxon>
    </lineage>
</organism>
<evidence type="ECO:0000256" key="1">
    <source>
        <dbReference type="SAM" id="SignalP"/>
    </source>
</evidence>
<keyword evidence="4" id="KW-1185">Reference proteome</keyword>